<keyword evidence="2" id="KW-0812">Transmembrane</keyword>
<feature type="transmembrane region" description="Helical" evidence="2">
    <location>
        <begin position="110"/>
        <end position="129"/>
    </location>
</feature>
<feature type="transmembrane region" description="Helical" evidence="2">
    <location>
        <begin position="57"/>
        <end position="73"/>
    </location>
</feature>
<dbReference type="Gene3D" id="1.20.120.1220">
    <property type="match status" value="1"/>
</dbReference>
<evidence type="ECO:0000313" key="4">
    <source>
        <dbReference type="EMBL" id="GAA2122318.1"/>
    </source>
</evidence>
<proteinExistence type="inferred from homology"/>
<evidence type="ECO:0000259" key="3">
    <source>
        <dbReference type="Pfam" id="PF01478"/>
    </source>
</evidence>
<dbReference type="RefSeq" id="WP_344303292.1">
    <property type="nucleotide sequence ID" value="NZ_BAAAQQ010000008.1"/>
</dbReference>
<feature type="transmembrane region" description="Helical" evidence="2">
    <location>
        <begin position="135"/>
        <end position="155"/>
    </location>
</feature>
<evidence type="ECO:0000256" key="2">
    <source>
        <dbReference type="SAM" id="Phobius"/>
    </source>
</evidence>
<evidence type="ECO:0000256" key="1">
    <source>
        <dbReference type="ARBA" id="ARBA00005801"/>
    </source>
</evidence>
<protein>
    <recommendedName>
        <fullName evidence="3">Prepilin type IV endopeptidase peptidase domain-containing protein</fullName>
    </recommendedName>
</protein>
<feature type="transmembrane region" description="Helical" evidence="2">
    <location>
        <begin position="187"/>
        <end position="207"/>
    </location>
</feature>
<dbReference type="InterPro" id="IPR050882">
    <property type="entry name" value="Prepilin_peptidase/N-MTase"/>
</dbReference>
<accession>A0ABN2Y7F3</accession>
<dbReference type="EMBL" id="BAAAQQ010000008">
    <property type="protein sequence ID" value="GAA2122318.1"/>
    <property type="molecule type" value="Genomic_DNA"/>
</dbReference>
<comment type="similarity">
    <text evidence="1">Belongs to the peptidase A24 family.</text>
</comment>
<comment type="caution">
    <text evidence="4">The sequence shown here is derived from an EMBL/GenBank/DDBJ whole genome shotgun (WGS) entry which is preliminary data.</text>
</comment>
<dbReference type="Pfam" id="PF01478">
    <property type="entry name" value="Peptidase_A24"/>
    <property type="match status" value="1"/>
</dbReference>
<feature type="transmembrane region" description="Helical" evidence="2">
    <location>
        <begin position="79"/>
        <end position="98"/>
    </location>
</feature>
<dbReference type="PANTHER" id="PTHR30487">
    <property type="entry name" value="TYPE 4 PREPILIN-LIKE PROTEINS LEADER PEPTIDE-PROCESSING ENZYME"/>
    <property type="match status" value="1"/>
</dbReference>
<keyword evidence="2" id="KW-1133">Transmembrane helix</keyword>
<feature type="transmembrane region" description="Helical" evidence="2">
    <location>
        <begin position="12"/>
        <end position="36"/>
    </location>
</feature>
<reference evidence="4 5" key="1">
    <citation type="journal article" date="2019" name="Int. J. Syst. Evol. Microbiol.">
        <title>The Global Catalogue of Microorganisms (GCM) 10K type strain sequencing project: providing services to taxonomists for standard genome sequencing and annotation.</title>
        <authorList>
            <consortium name="The Broad Institute Genomics Platform"/>
            <consortium name="The Broad Institute Genome Sequencing Center for Infectious Disease"/>
            <person name="Wu L."/>
            <person name="Ma J."/>
        </authorList>
    </citation>
    <scope>NUCLEOTIDE SEQUENCE [LARGE SCALE GENOMIC DNA]</scope>
    <source>
        <strain evidence="4 5">JCM 16021</strain>
    </source>
</reference>
<evidence type="ECO:0000313" key="5">
    <source>
        <dbReference type="Proteomes" id="UP001500575"/>
    </source>
</evidence>
<feature type="transmembrane region" description="Helical" evidence="2">
    <location>
        <begin position="214"/>
        <end position="237"/>
    </location>
</feature>
<gene>
    <name evidence="4" type="ORF">GCM10009843_17320</name>
</gene>
<dbReference type="InterPro" id="IPR000045">
    <property type="entry name" value="Prepilin_IV_endopep_pep"/>
</dbReference>
<sequence>MNEWVNEWVNEWLPALVCGLLALAGGLTAPWVIRLVPEPDEPVEDKETYVAIADRRGLAVQIGLVALVAAALVGLELGWAWELVYLVPLVPLTVMLAWIDWRTLLLPKRLVWPAYAVVLVGLVVCLVATRDLGDLLRAGIGLVVWFGYFGITWFISPRVMGFGDVRFSGVLGLALGQLGLAEVLVGLFFSFLLLGVVGGLLIVLRLIARRGNPFGPFMAAGALVGILWGDPLLSALLSR</sequence>
<keyword evidence="5" id="KW-1185">Reference proteome</keyword>
<organism evidence="4 5">
    <name type="scientific">Nocardioides bigeumensis</name>
    <dbReference type="NCBI Taxonomy" id="433657"/>
    <lineage>
        <taxon>Bacteria</taxon>
        <taxon>Bacillati</taxon>
        <taxon>Actinomycetota</taxon>
        <taxon>Actinomycetes</taxon>
        <taxon>Propionibacteriales</taxon>
        <taxon>Nocardioidaceae</taxon>
        <taxon>Nocardioides</taxon>
    </lineage>
</organism>
<feature type="domain" description="Prepilin type IV endopeptidase peptidase" evidence="3">
    <location>
        <begin position="91"/>
        <end position="198"/>
    </location>
</feature>
<dbReference type="Proteomes" id="UP001500575">
    <property type="component" value="Unassembled WGS sequence"/>
</dbReference>
<dbReference type="PANTHER" id="PTHR30487:SF0">
    <property type="entry name" value="PREPILIN LEADER PEPTIDASE_N-METHYLTRANSFERASE-RELATED"/>
    <property type="match status" value="1"/>
</dbReference>
<keyword evidence="2" id="KW-0472">Membrane</keyword>
<name>A0ABN2Y7F3_9ACTN</name>